<dbReference type="PANTHER" id="PTHR38441:SF1">
    <property type="entry name" value="MEMBRANE PROTEIN"/>
    <property type="match status" value="1"/>
</dbReference>
<dbReference type="PANTHER" id="PTHR38441">
    <property type="entry name" value="INTEGRAL MEMBRANE PROTEIN-RELATED"/>
    <property type="match status" value="1"/>
</dbReference>
<feature type="transmembrane region" description="Helical" evidence="1">
    <location>
        <begin position="63"/>
        <end position="85"/>
    </location>
</feature>
<sequence>MSESAQETDYQRVQRSPEFQDLRRRFRNFVFPMTALFLAWYFLYVLLANYAHGFMSQRVVGNITVGLLFGLGQFVSTFVITMTYARWANQKQDAVAENLREHIESGALIDGSDSRRTEGSPA</sequence>
<dbReference type="Proteomes" id="UP001316384">
    <property type="component" value="Chromosome"/>
</dbReference>
<evidence type="ECO:0000313" key="2">
    <source>
        <dbReference type="EMBL" id="UUI70161.1"/>
    </source>
</evidence>
<gene>
    <name evidence="2" type="ORF">NP048_09990</name>
</gene>
<name>A0ABY5KM37_9CELL</name>
<proteinExistence type="predicted"/>
<protein>
    <submittedName>
        <fullName evidence="2">DUF485 domain-containing protein</fullName>
    </submittedName>
</protein>
<accession>A0ABY5KM37</accession>
<keyword evidence="1" id="KW-0812">Transmembrane</keyword>
<keyword evidence="1" id="KW-1133">Transmembrane helix</keyword>
<dbReference type="EMBL" id="CP101987">
    <property type="protein sequence ID" value="UUI70161.1"/>
    <property type="molecule type" value="Genomic_DNA"/>
</dbReference>
<organism evidence="2 3">
    <name type="scientific">Cellulomonas xiejunii</name>
    <dbReference type="NCBI Taxonomy" id="2968083"/>
    <lineage>
        <taxon>Bacteria</taxon>
        <taxon>Bacillati</taxon>
        <taxon>Actinomycetota</taxon>
        <taxon>Actinomycetes</taxon>
        <taxon>Micrococcales</taxon>
        <taxon>Cellulomonadaceae</taxon>
        <taxon>Cellulomonas</taxon>
    </lineage>
</organism>
<feature type="transmembrane region" description="Helical" evidence="1">
    <location>
        <begin position="29"/>
        <end position="51"/>
    </location>
</feature>
<keyword evidence="3" id="KW-1185">Reference proteome</keyword>
<evidence type="ECO:0000256" key="1">
    <source>
        <dbReference type="SAM" id="Phobius"/>
    </source>
</evidence>
<evidence type="ECO:0000313" key="3">
    <source>
        <dbReference type="Proteomes" id="UP001316384"/>
    </source>
</evidence>
<dbReference type="InterPro" id="IPR007436">
    <property type="entry name" value="DUF485"/>
</dbReference>
<reference evidence="2 3" key="1">
    <citation type="submission" date="2022-07" db="EMBL/GenBank/DDBJ databases">
        <title>Novel species in genus cellulomonas.</title>
        <authorList>
            <person name="Ye L."/>
        </authorList>
    </citation>
    <scope>NUCLEOTIDE SEQUENCE [LARGE SCALE GENOMIC DNA]</scope>
    <source>
        <strain evidence="3">zg-B89</strain>
    </source>
</reference>
<dbReference type="Pfam" id="PF04341">
    <property type="entry name" value="DUF485"/>
    <property type="match status" value="1"/>
</dbReference>
<dbReference type="RefSeq" id="WP_227575470.1">
    <property type="nucleotide sequence ID" value="NZ_CP101987.1"/>
</dbReference>
<keyword evidence="1" id="KW-0472">Membrane</keyword>